<dbReference type="EMBL" id="LAZR01039498">
    <property type="protein sequence ID" value="KKL16859.1"/>
    <property type="molecule type" value="Genomic_DNA"/>
</dbReference>
<proteinExistence type="predicted"/>
<dbReference type="Gene3D" id="3.40.228.10">
    <property type="entry name" value="Dimethylsulfoxide Reductase, domain 2"/>
    <property type="match status" value="2"/>
</dbReference>
<dbReference type="InterPro" id="IPR006656">
    <property type="entry name" value="Mopterin_OxRdtase"/>
</dbReference>
<dbReference type="GO" id="GO:0003954">
    <property type="term" value="F:NADH dehydrogenase activity"/>
    <property type="evidence" value="ECO:0007669"/>
    <property type="project" value="TreeGrafter"/>
</dbReference>
<dbReference type="GO" id="GO:0018493">
    <property type="term" value="F:formylmethanofuran dehydrogenase activity"/>
    <property type="evidence" value="ECO:0007669"/>
    <property type="project" value="InterPro"/>
</dbReference>
<reference evidence="3" key="1">
    <citation type="journal article" date="2015" name="Nature">
        <title>Complex archaea that bridge the gap between prokaryotes and eukaryotes.</title>
        <authorList>
            <person name="Spang A."/>
            <person name="Saw J.H."/>
            <person name="Jorgensen S.L."/>
            <person name="Zaremba-Niedzwiedzka K."/>
            <person name="Martijn J."/>
            <person name="Lind A.E."/>
            <person name="van Eijk R."/>
            <person name="Schleper C."/>
            <person name="Guy L."/>
            <person name="Ettema T.J."/>
        </authorList>
    </citation>
    <scope>NUCLEOTIDE SEQUENCE</scope>
</reference>
<dbReference type="InterPro" id="IPR016457">
    <property type="entry name" value="Formylmethanofuran_DH_bsu"/>
</dbReference>
<dbReference type="AlphaFoldDB" id="A0A0F9B4R3"/>
<organism evidence="3">
    <name type="scientific">marine sediment metagenome</name>
    <dbReference type="NCBI Taxonomy" id="412755"/>
    <lineage>
        <taxon>unclassified sequences</taxon>
        <taxon>metagenomes</taxon>
        <taxon>ecological metagenomes</taxon>
    </lineage>
</organism>
<gene>
    <name evidence="3" type="ORF">LCGC14_2491360</name>
</gene>
<dbReference type="PANTHER" id="PTHR43105">
    <property type="entry name" value="RESPIRATORY NITRATE REDUCTASE"/>
    <property type="match status" value="1"/>
</dbReference>
<dbReference type="GO" id="GO:0016020">
    <property type="term" value="C:membrane"/>
    <property type="evidence" value="ECO:0007669"/>
    <property type="project" value="TreeGrafter"/>
</dbReference>
<evidence type="ECO:0000259" key="2">
    <source>
        <dbReference type="Pfam" id="PF00384"/>
    </source>
</evidence>
<dbReference type="SUPFAM" id="SSF53706">
    <property type="entry name" value="Formate dehydrogenase/DMSO reductase, domains 1-3"/>
    <property type="match status" value="1"/>
</dbReference>
<keyword evidence="1" id="KW-0560">Oxidoreductase</keyword>
<dbReference type="Gene3D" id="3.40.50.740">
    <property type="match status" value="1"/>
</dbReference>
<feature type="non-terminal residue" evidence="3">
    <location>
        <position position="1"/>
    </location>
</feature>
<name>A0A0F9B4R3_9ZZZZ</name>
<comment type="caution">
    <text evidence="3">The sequence shown here is derived from an EMBL/GenBank/DDBJ whole genome shotgun (WGS) entry which is preliminary data.</text>
</comment>
<dbReference type="PANTHER" id="PTHR43105:SF14">
    <property type="entry name" value="FORMATE DEHYDROGENASE H"/>
    <property type="match status" value="1"/>
</dbReference>
<dbReference type="InterPro" id="IPR050123">
    <property type="entry name" value="Prok_molybdopt-oxidoreductase"/>
</dbReference>
<dbReference type="GO" id="GO:0022904">
    <property type="term" value="P:respiratory electron transport chain"/>
    <property type="evidence" value="ECO:0007669"/>
    <property type="project" value="TreeGrafter"/>
</dbReference>
<evidence type="ECO:0000313" key="3">
    <source>
        <dbReference type="EMBL" id="KKL16859.1"/>
    </source>
</evidence>
<dbReference type="GO" id="GO:0015948">
    <property type="term" value="P:methanogenesis"/>
    <property type="evidence" value="ECO:0007669"/>
    <property type="project" value="InterPro"/>
</dbReference>
<dbReference type="PIRSF" id="PIRSF005646">
    <property type="entry name" value="FwdB"/>
    <property type="match status" value="1"/>
</dbReference>
<feature type="domain" description="Molybdopterin oxidoreductase" evidence="2">
    <location>
        <begin position="16"/>
        <end position="386"/>
    </location>
</feature>
<sequence>CLKGKERFDQITSKNRLLNPLIRENGVLVKTIFDKALDNAANIIKNSSKPLFYGFSTVSCEAQLKGIELARATNGFIDSNSIICQGEVINIAKQTGITLTTISEVINKADLLIFWGANVAESIPRLLNKTLFSRGKFRMTGREIKTLVLIDPIKTASFGVMGVRDIALQIEPGKDIDLIHVLKEEYCNTNTVPSEGVAGLDEDDLKRLLLHLTGAENGVIFIGQGLLRSQVEVNVIRELLELVQIINVKKQKGRLSIILLGGHYNMMGFDHVALSVCGDSNSLQFSNHQIVGTSETIATKIEKEDFDCSIIVGTDPISHFPQYLSKKLMKKPLILIDNKRSATSYIADIVLPTAITGIESKGLAYRLDSVPIELKKIISPPNNIPSDEELLDKLLIKLGTEK</sequence>
<protein>
    <recommendedName>
        <fullName evidence="2">Molybdopterin oxidoreductase domain-containing protein</fullName>
    </recommendedName>
</protein>
<evidence type="ECO:0000256" key="1">
    <source>
        <dbReference type="ARBA" id="ARBA00023002"/>
    </source>
</evidence>
<accession>A0A0F9B4R3</accession>
<dbReference type="Pfam" id="PF00384">
    <property type="entry name" value="Molybdopterin"/>
    <property type="match status" value="1"/>
</dbReference>